<dbReference type="EMBL" id="CP002353">
    <property type="protein sequence ID" value="ADV63888.1"/>
    <property type="molecule type" value="Genomic_DNA"/>
</dbReference>
<dbReference type="GO" id="GO:0005245">
    <property type="term" value="F:voltage-gated calcium channel activity"/>
    <property type="evidence" value="ECO:0007669"/>
    <property type="project" value="TreeGrafter"/>
</dbReference>
<keyword evidence="4" id="KW-1185">Reference proteome</keyword>
<dbReference type="InParanoid" id="E8R5Y6"/>
<dbReference type="RefSeq" id="WP_013566176.1">
    <property type="nucleotide sequence ID" value="NC_014962.1"/>
</dbReference>
<dbReference type="KEGG" id="ipa:Isop_3326"/>
<feature type="compositionally biased region" description="Low complexity" evidence="1">
    <location>
        <begin position="128"/>
        <end position="139"/>
    </location>
</feature>
<reference key="1">
    <citation type="submission" date="2010-11" db="EMBL/GenBank/DDBJ databases">
        <title>The complete sequence of chromosome of Isophaera pallida ATCC 43644.</title>
        <authorList>
            <consortium name="US DOE Joint Genome Institute (JGI-PGF)"/>
            <person name="Lucas S."/>
            <person name="Copeland A."/>
            <person name="Lapidus A."/>
            <person name="Bruce D."/>
            <person name="Goodwin L."/>
            <person name="Pitluck S."/>
            <person name="Kyrpides N."/>
            <person name="Mavromatis K."/>
            <person name="Pagani I."/>
            <person name="Ivanova N."/>
            <person name="Saunders E."/>
            <person name="Brettin T."/>
            <person name="Detter J.C."/>
            <person name="Han C."/>
            <person name="Tapia R."/>
            <person name="Land M."/>
            <person name="Hauser L."/>
            <person name="Markowitz V."/>
            <person name="Cheng J.-F."/>
            <person name="Hugenholtz P."/>
            <person name="Woyke T."/>
            <person name="Wu D."/>
            <person name="Eisen J.A."/>
        </authorList>
    </citation>
    <scope>NUCLEOTIDE SEQUENCE</scope>
    <source>
        <strain>ATCC 43644</strain>
    </source>
</reference>
<dbReference type="InterPro" id="IPR051173">
    <property type="entry name" value="Ca_channel_alpha-2/delta"/>
</dbReference>
<evidence type="ECO:0000259" key="2">
    <source>
        <dbReference type="PROSITE" id="PS50234"/>
    </source>
</evidence>
<dbReference type="InterPro" id="IPR002035">
    <property type="entry name" value="VWF_A"/>
</dbReference>
<dbReference type="eggNOG" id="COG2304">
    <property type="taxonomic scope" value="Bacteria"/>
</dbReference>
<evidence type="ECO:0000313" key="3">
    <source>
        <dbReference type="EMBL" id="ADV63888.1"/>
    </source>
</evidence>
<dbReference type="HOGENOM" id="CLU_831009_0_0_0"/>
<name>E8R5Y6_ISOPI</name>
<dbReference type="GO" id="GO:0005891">
    <property type="term" value="C:voltage-gated calcium channel complex"/>
    <property type="evidence" value="ECO:0007669"/>
    <property type="project" value="TreeGrafter"/>
</dbReference>
<dbReference type="Proteomes" id="UP000008631">
    <property type="component" value="Chromosome"/>
</dbReference>
<dbReference type="InterPro" id="IPR036465">
    <property type="entry name" value="vWFA_dom_sf"/>
</dbReference>
<evidence type="ECO:0000313" key="4">
    <source>
        <dbReference type="Proteomes" id="UP000008631"/>
    </source>
</evidence>
<dbReference type="PROSITE" id="PS50234">
    <property type="entry name" value="VWFA"/>
    <property type="match status" value="1"/>
</dbReference>
<dbReference type="PANTHER" id="PTHR10166:SF37">
    <property type="entry name" value="STOLID, ISOFORM H"/>
    <property type="match status" value="1"/>
</dbReference>
<feature type="domain" description="VWFA" evidence="2">
    <location>
        <begin position="173"/>
        <end position="334"/>
    </location>
</feature>
<dbReference type="STRING" id="575540.Isop_3326"/>
<accession>E8R5Y6</accession>
<evidence type="ECO:0000256" key="1">
    <source>
        <dbReference type="SAM" id="MobiDB-lite"/>
    </source>
</evidence>
<dbReference type="PANTHER" id="PTHR10166">
    <property type="entry name" value="VOLTAGE-DEPENDENT CALCIUM CHANNEL SUBUNIT ALPHA-2/DELTA-RELATED"/>
    <property type="match status" value="1"/>
</dbReference>
<gene>
    <name evidence="3" type="ordered locus">Isop_3326</name>
</gene>
<dbReference type="OrthoDB" id="272806at2"/>
<organism evidence="3 4">
    <name type="scientific">Isosphaera pallida (strain ATCC 43644 / DSM 9630 / IS1B)</name>
    <dbReference type="NCBI Taxonomy" id="575540"/>
    <lineage>
        <taxon>Bacteria</taxon>
        <taxon>Pseudomonadati</taxon>
        <taxon>Planctomycetota</taxon>
        <taxon>Planctomycetia</taxon>
        <taxon>Isosphaerales</taxon>
        <taxon>Isosphaeraceae</taxon>
        <taxon>Isosphaera</taxon>
    </lineage>
</organism>
<protein>
    <recommendedName>
        <fullName evidence="2">VWFA domain-containing protein</fullName>
    </recommendedName>
</protein>
<dbReference type="Gene3D" id="3.40.50.410">
    <property type="entry name" value="von Willebrand factor, type A domain"/>
    <property type="match status" value="1"/>
</dbReference>
<dbReference type="Pfam" id="PF13519">
    <property type="entry name" value="VWA_2"/>
    <property type="match status" value="1"/>
</dbReference>
<reference evidence="3 4" key="2">
    <citation type="journal article" date="2011" name="Stand. Genomic Sci.">
        <title>Complete genome sequence of Isosphaera pallida type strain (IS1B).</title>
        <authorList>
            <consortium name="US DOE Joint Genome Institute (JGI-PGF)"/>
            <person name="Goker M."/>
            <person name="Cleland D."/>
            <person name="Saunders E."/>
            <person name="Lapidus A."/>
            <person name="Nolan M."/>
            <person name="Lucas S."/>
            <person name="Hammon N."/>
            <person name="Deshpande S."/>
            <person name="Cheng J.F."/>
            <person name="Tapia R."/>
            <person name="Han C."/>
            <person name="Goodwin L."/>
            <person name="Pitluck S."/>
            <person name="Liolios K."/>
            <person name="Pagani I."/>
            <person name="Ivanova N."/>
            <person name="Mavromatis K."/>
            <person name="Pati A."/>
            <person name="Chen A."/>
            <person name="Palaniappan K."/>
            <person name="Land M."/>
            <person name="Hauser L."/>
            <person name="Chang Y.J."/>
            <person name="Jeffries C.D."/>
            <person name="Detter J.C."/>
            <person name="Beck B."/>
            <person name="Woyke T."/>
            <person name="Bristow J."/>
            <person name="Eisen J.A."/>
            <person name="Markowitz V."/>
            <person name="Hugenholtz P."/>
            <person name="Kyrpides N.C."/>
            <person name="Klenk H.P."/>
        </authorList>
    </citation>
    <scope>NUCLEOTIDE SEQUENCE [LARGE SCALE GENOMIC DNA]</scope>
    <source>
        <strain evidence="4">ATCC 43644 / DSM 9630 / IS1B</strain>
    </source>
</reference>
<proteinExistence type="predicted"/>
<sequence length="334" mass="34943">MTIWNRGRVISGESPLTDGRSILSSAALHVLLLAVLISVPIPRLASFEASTTLTLVGEVVDPAEPTPMIPTPTPGGAPGDLGGLGEIAVTVKGPGETANESALGRLLDEVLTTTGTDGRNPSTPPLPSTTGLGLLADDSVGGGGGFGGGSGGGRGRGVGPGTEFFGVKENAGSFAYVIDTSGSMARNRALNVAKAELLASLERLPPEARFGVVFYSLTPRFYERTLLPANPAEKAKFRNYLENVKPFGGTDHIAALRESLKLGAEVVYFLTDAELMTESEAEEVLRQVGSTRIHAIEFGVGPDLSTTNPLKNLTRATGGSHRYIDTNTFNRRSR</sequence>
<feature type="compositionally biased region" description="Gly residues" evidence="1">
    <location>
        <begin position="140"/>
        <end position="157"/>
    </location>
</feature>
<dbReference type="AlphaFoldDB" id="E8R5Y6"/>
<dbReference type="SUPFAM" id="SSF53300">
    <property type="entry name" value="vWA-like"/>
    <property type="match status" value="1"/>
</dbReference>
<feature type="region of interest" description="Disordered" evidence="1">
    <location>
        <begin position="112"/>
        <end position="157"/>
    </location>
</feature>